<feature type="transmembrane region" description="Helical" evidence="1">
    <location>
        <begin position="472"/>
        <end position="499"/>
    </location>
</feature>
<accession>W9X5G6</accession>
<dbReference type="eggNOG" id="ENOG502QSMW">
    <property type="taxonomic scope" value="Eukaryota"/>
</dbReference>
<sequence>MGKRVAIVGSGCSGLGALWALNTSTGHEVHLFEAASRLGGHTNSIAYEGPNGHKVEVDTGFIVMNAATSPNFIRFLKELGIPTKKTGMTFSVSRDQGTVEWAGTSWSTIFAQRRNFFNPGIWKLIFEVIRFNEFALDLLLEDDGEDDNTAQETDHKTKHQFRESIGEYLDREHYSQEFRDNYLIPMTAAIWSMSPHNCSLELPASTVIRFMYNQDMLSTMAKLPDCWTISGGTMRYIEAVVKDFPNDRIHLKSRVTILTPGDKGVVMLRANGKDHEFDHVIIATQGGQAMDVLRPLATREEIEILSGFRTSRNVAVLHSDLSLMPKRRHAWSSLNYITESPFPPSRNKNFSKGCLTYWMNSLHEIPEHTFGPILVTLNPLSMPDPRLAQGIWEYSHPLYNAAAIRSQKLLYKIQTTKNISYCGAWTKYGFHEDGFSSGLSVAMNHLGAKLPFEFVDSTSSRGKRPTLTMKNYLLRLVILLIQIALLLVERACLTVATAIDRGISSRRKTA</sequence>
<dbReference type="HOGENOM" id="CLU_028123_2_1_1"/>
<evidence type="ECO:0000259" key="2">
    <source>
        <dbReference type="Pfam" id="PF01593"/>
    </source>
</evidence>
<dbReference type="OrthoDB" id="5977668at2759"/>
<keyword evidence="1" id="KW-1133">Transmembrane helix</keyword>
<name>W9X5G6_9EURO</name>
<gene>
    <name evidence="3" type="ORF">A1O5_11221</name>
</gene>
<dbReference type="Gene3D" id="3.30.70.1990">
    <property type="match status" value="1"/>
</dbReference>
<feature type="domain" description="Amine oxidase" evidence="2">
    <location>
        <begin position="14"/>
        <end position="296"/>
    </location>
</feature>
<keyword evidence="4" id="KW-1185">Reference proteome</keyword>
<dbReference type="AlphaFoldDB" id="W9X5G6"/>
<reference evidence="3 4" key="1">
    <citation type="submission" date="2013-03" db="EMBL/GenBank/DDBJ databases">
        <title>The Genome Sequence of Cladophialophora psammophila CBS 110553.</title>
        <authorList>
            <consortium name="The Broad Institute Genomics Platform"/>
            <person name="Cuomo C."/>
            <person name="de Hoog S."/>
            <person name="Gorbushina A."/>
            <person name="Walker B."/>
            <person name="Young S.K."/>
            <person name="Zeng Q."/>
            <person name="Gargeya S."/>
            <person name="Fitzgerald M."/>
            <person name="Haas B."/>
            <person name="Abouelleil A."/>
            <person name="Allen A.W."/>
            <person name="Alvarado L."/>
            <person name="Arachchi H.M."/>
            <person name="Berlin A.M."/>
            <person name="Chapman S.B."/>
            <person name="Gainer-Dewar J."/>
            <person name="Goldberg J."/>
            <person name="Griggs A."/>
            <person name="Gujja S."/>
            <person name="Hansen M."/>
            <person name="Howarth C."/>
            <person name="Imamovic A."/>
            <person name="Ireland A."/>
            <person name="Larimer J."/>
            <person name="McCowan C."/>
            <person name="Murphy C."/>
            <person name="Pearson M."/>
            <person name="Poon T.W."/>
            <person name="Priest M."/>
            <person name="Roberts A."/>
            <person name="Saif S."/>
            <person name="Shea T."/>
            <person name="Sisk P."/>
            <person name="Sykes S."/>
            <person name="Wortman J."/>
            <person name="Nusbaum C."/>
            <person name="Birren B."/>
        </authorList>
    </citation>
    <scope>NUCLEOTIDE SEQUENCE [LARGE SCALE GENOMIC DNA]</scope>
    <source>
        <strain evidence="3 4">CBS 110553</strain>
    </source>
</reference>
<dbReference type="RefSeq" id="XP_007749984.1">
    <property type="nucleotide sequence ID" value="XM_007751794.1"/>
</dbReference>
<dbReference type="InterPro" id="IPR002937">
    <property type="entry name" value="Amino_oxidase"/>
</dbReference>
<dbReference type="SUPFAM" id="SSF51905">
    <property type="entry name" value="FAD/NAD(P)-binding domain"/>
    <property type="match status" value="1"/>
</dbReference>
<evidence type="ECO:0000256" key="1">
    <source>
        <dbReference type="SAM" id="Phobius"/>
    </source>
</evidence>
<dbReference type="PANTHER" id="PTHR42923:SF17">
    <property type="entry name" value="AMINE OXIDASE DOMAIN-CONTAINING PROTEIN"/>
    <property type="match status" value="1"/>
</dbReference>
<comment type="caution">
    <text evidence="3">The sequence shown here is derived from an EMBL/GenBank/DDBJ whole genome shotgun (WGS) entry which is preliminary data.</text>
</comment>
<dbReference type="Gene3D" id="3.50.50.60">
    <property type="entry name" value="FAD/NAD(P)-binding domain"/>
    <property type="match status" value="1"/>
</dbReference>
<dbReference type="GeneID" id="19195911"/>
<keyword evidence="1" id="KW-0812">Transmembrane</keyword>
<dbReference type="STRING" id="1182543.W9X5G6"/>
<proteinExistence type="predicted"/>
<dbReference type="InterPro" id="IPR036188">
    <property type="entry name" value="FAD/NAD-bd_sf"/>
</dbReference>
<dbReference type="EMBL" id="AMGX01000024">
    <property type="protein sequence ID" value="EXJ65694.1"/>
    <property type="molecule type" value="Genomic_DNA"/>
</dbReference>
<dbReference type="GO" id="GO:0016491">
    <property type="term" value="F:oxidoreductase activity"/>
    <property type="evidence" value="ECO:0007669"/>
    <property type="project" value="InterPro"/>
</dbReference>
<organism evidence="3 4">
    <name type="scientific">Cladophialophora psammophila CBS 110553</name>
    <dbReference type="NCBI Taxonomy" id="1182543"/>
    <lineage>
        <taxon>Eukaryota</taxon>
        <taxon>Fungi</taxon>
        <taxon>Dikarya</taxon>
        <taxon>Ascomycota</taxon>
        <taxon>Pezizomycotina</taxon>
        <taxon>Eurotiomycetes</taxon>
        <taxon>Chaetothyriomycetidae</taxon>
        <taxon>Chaetothyriales</taxon>
        <taxon>Herpotrichiellaceae</taxon>
        <taxon>Cladophialophora</taxon>
    </lineage>
</organism>
<dbReference type="PANTHER" id="PTHR42923">
    <property type="entry name" value="PROTOPORPHYRINOGEN OXIDASE"/>
    <property type="match status" value="1"/>
</dbReference>
<evidence type="ECO:0000313" key="3">
    <source>
        <dbReference type="EMBL" id="EXJ65694.1"/>
    </source>
</evidence>
<dbReference type="Gene3D" id="1.10.405.20">
    <property type="match status" value="1"/>
</dbReference>
<keyword evidence="1" id="KW-0472">Membrane</keyword>
<dbReference type="Pfam" id="PF01593">
    <property type="entry name" value="Amino_oxidase"/>
    <property type="match status" value="1"/>
</dbReference>
<dbReference type="InterPro" id="IPR050464">
    <property type="entry name" value="Zeta_carotene_desat/Oxidored"/>
</dbReference>
<dbReference type="Proteomes" id="UP000019471">
    <property type="component" value="Unassembled WGS sequence"/>
</dbReference>
<evidence type="ECO:0000313" key="4">
    <source>
        <dbReference type="Proteomes" id="UP000019471"/>
    </source>
</evidence>
<protein>
    <recommendedName>
        <fullName evidence="2">Amine oxidase domain-containing protein</fullName>
    </recommendedName>
</protein>